<dbReference type="SUPFAM" id="SSF75620">
    <property type="entry name" value="Release factor"/>
    <property type="match status" value="1"/>
</dbReference>
<dbReference type="RefSeq" id="WP_145057946.1">
    <property type="nucleotide sequence ID" value="NZ_CP036263.1"/>
</dbReference>
<dbReference type="PANTHER" id="PTHR43804:SF6">
    <property type="entry name" value="CLASS I PEPTIDE CHAIN RELEASE FACTOR"/>
    <property type="match status" value="1"/>
</dbReference>
<evidence type="ECO:0000256" key="1">
    <source>
        <dbReference type="ARBA" id="ARBA00010835"/>
    </source>
</evidence>
<dbReference type="InterPro" id="IPR045853">
    <property type="entry name" value="Pep_chain_release_fac_I_sf"/>
</dbReference>
<dbReference type="AlphaFoldDB" id="A0A517MRK5"/>
<sequence>MHAACQPIDHLLKDCTIQRTRGSGPGGQHRNKVETAIVVTHTLTGVRGEASERRSQADNRKMAIFRLRLKLAVEVRTPQQAGISEYGPSELWQSRRQGSRIAVNDQHDDFPSLLAEALNSLANANWQPAEAAEFLGVSSSQLVKLCKQHAPALTQVNRQREALGFDRLR</sequence>
<comment type="similarity">
    <text evidence="1">Belongs to the prokaryotic/mitochondrial release factor family.</text>
</comment>
<evidence type="ECO:0000259" key="2">
    <source>
        <dbReference type="Pfam" id="PF00472"/>
    </source>
</evidence>
<keyword evidence="4" id="KW-1185">Reference proteome</keyword>
<accession>A0A517MRK5</accession>
<dbReference type="OrthoDB" id="9815709at2"/>
<protein>
    <submittedName>
        <fullName evidence="3">Peptide chain release factor 2</fullName>
    </submittedName>
</protein>
<dbReference type="Pfam" id="PF00472">
    <property type="entry name" value="RF-1"/>
    <property type="match status" value="1"/>
</dbReference>
<feature type="domain" description="Prokaryotic-type class I peptide chain release factors" evidence="2">
    <location>
        <begin position="13"/>
        <end position="74"/>
    </location>
</feature>
<proteinExistence type="inferred from homology"/>
<reference evidence="3 4" key="1">
    <citation type="submission" date="2019-02" db="EMBL/GenBank/DDBJ databases">
        <title>Deep-cultivation of Planctomycetes and their phenomic and genomic characterization uncovers novel biology.</title>
        <authorList>
            <person name="Wiegand S."/>
            <person name="Jogler M."/>
            <person name="Boedeker C."/>
            <person name="Pinto D."/>
            <person name="Vollmers J."/>
            <person name="Rivas-Marin E."/>
            <person name="Kohn T."/>
            <person name="Peeters S.H."/>
            <person name="Heuer A."/>
            <person name="Rast P."/>
            <person name="Oberbeckmann S."/>
            <person name="Bunk B."/>
            <person name="Jeske O."/>
            <person name="Meyerdierks A."/>
            <person name="Storesund J.E."/>
            <person name="Kallscheuer N."/>
            <person name="Luecker S."/>
            <person name="Lage O.M."/>
            <person name="Pohl T."/>
            <person name="Merkel B.J."/>
            <person name="Hornburger P."/>
            <person name="Mueller R.-W."/>
            <person name="Bruemmer F."/>
            <person name="Labrenz M."/>
            <person name="Spormann A.M."/>
            <person name="Op den Camp H."/>
            <person name="Overmann J."/>
            <person name="Amann R."/>
            <person name="Jetten M.S.M."/>
            <person name="Mascher T."/>
            <person name="Medema M.H."/>
            <person name="Devos D.P."/>
            <person name="Kaster A.-K."/>
            <person name="Ovreas L."/>
            <person name="Rohde M."/>
            <person name="Galperin M.Y."/>
            <person name="Jogler C."/>
        </authorList>
    </citation>
    <scope>NUCLEOTIDE SEQUENCE [LARGE SCALE GENOMIC DNA]</scope>
    <source>
        <strain evidence="3 4">HG15A2</strain>
    </source>
</reference>
<evidence type="ECO:0000313" key="4">
    <source>
        <dbReference type="Proteomes" id="UP000319852"/>
    </source>
</evidence>
<name>A0A517MRK5_9BACT</name>
<dbReference type="Gene3D" id="3.30.160.20">
    <property type="match status" value="1"/>
</dbReference>
<evidence type="ECO:0000313" key="3">
    <source>
        <dbReference type="EMBL" id="QDS97509.1"/>
    </source>
</evidence>
<dbReference type="Proteomes" id="UP000319852">
    <property type="component" value="Chromosome"/>
</dbReference>
<dbReference type="KEGG" id="amob:HG15A2_07710"/>
<dbReference type="InterPro" id="IPR050057">
    <property type="entry name" value="Prokaryotic/Mito_RF"/>
</dbReference>
<dbReference type="GO" id="GO:0003747">
    <property type="term" value="F:translation release factor activity"/>
    <property type="evidence" value="ECO:0007669"/>
    <property type="project" value="InterPro"/>
</dbReference>
<dbReference type="EMBL" id="CP036263">
    <property type="protein sequence ID" value="QDS97509.1"/>
    <property type="molecule type" value="Genomic_DNA"/>
</dbReference>
<organism evidence="3 4">
    <name type="scientific">Adhaeretor mobilis</name>
    <dbReference type="NCBI Taxonomy" id="1930276"/>
    <lineage>
        <taxon>Bacteria</taxon>
        <taxon>Pseudomonadati</taxon>
        <taxon>Planctomycetota</taxon>
        <taxon>Planctomycetia</taxon>
        <taxon>Pirellulales</taxon>
        <taxon>Lacipirellulaceae</taxon>
        <taxon>Adhaeretor</taxon>
    </lineage>
</organism>
<dbReference type="PANTHER" id="PTHR43804">
    <property type="entry name" value="LD18447P"/>
    <property type="match status" value="1"/>
</dbReference>
<dbReference type="InterPro" id="IPR000352">
    <property type="entry name" value="Pep_chain_release_fac_I"/>
</dbReference>
<gene>
    <name evidence="3" type="primary">prfB_2</name>
    <name evidence="3" type="ORF">HG15A2_07710</name>
</gene>